<keyword evidence="3" id="KW-1185">Reference proteome</keyword>
<dbReference type="Proteomes" id="UP000008144">
    <property type="component" value="Unassembled WGS sequence"/>
</dbReference>
<dbReference type="Pfam" id="PF23210">
    <property type="entry name" value="HEAT_Maestro_2"/>
    <property type="match status" value="1"/>
</dbReference>
<sequence length="311" mass="34860">MIQFIDENEEGETWPQKAWEEVLLKFLSKSLDAIDDEHWTSLAGQSMTSQWPLYDGEERLPYKNFSYKCLGIILRKSTNKEFVESYLATLFTTVQHCNQLEREGAGVCVGYCASSHLDLTLQKLLDFTKLNINKKDSSYLNLFKSDRSLTEVANMKGTVSLCFGYIALFAPTDLITSRIETIIVKTLTPLFKGLKIPAIKVDLVSAVDLIAQSVAPDRLASSESRSKYVFSAREDLLWKLMAYLREAGNKPSKLKSAIFEAAASLIKLEPPMRDEDIASLLTQCITHVIASPPDDATELLQANCSEKLVEL</sequence>
<reference evidence="3" key="1">
    <citation type="journal article" date="2002" name="Science">
        <title>The draft genome of Ciona intestinalis: insights into chordate and vertebrate origins.</title>
        <authorList>
            <person name="Dehal P."/>
            <person name="Satou Y."/>
            <person name="Campbell R.K."/>
            <person name="Chapman J."/>
            <person name="Degnan B."/>
            <person name="De Tomaso A."/>
            <person name="Davidson B."/>
            <person name="Di Gregorio A."/>
            <person name="Gelpke M."/>
            <person name="Goodstein D.M."/>
            <person name="Harafuji N."/>
            <person name="Hastings K.E."/>
            <person name="Ho I."/>
            <person name="Hotta K."/>
            <person name="Huang W."/>
            <person name="Kawashima T."/>
            <person name="Lemaire P."/>
            <person name="Martinez D."/>
            <person name="Meinertzhagen I.A."/>
            <person name="Necula S."/>
            <person name="Nonaka M."/>
            <person name="Putnam N."/>
            <person name="Rash S."/>
            <person name="Saiga H."/>
            <person name="Satake M."/>
            <person name="Terry A."/>
            <person name="Yamada L."/>
            <person name="Wang H.G."/>
            <person name="Awazu S."/>
            <person name="Azumi K."/>
            <person name="Boore J."/>
            <person name="Branno M."/>
            <person name="Chin-Bow S."/>
            <person name="DeSantis R."/>
            <person name="Doyle S."/>
            <person name="Francino P."/>
            <person name="Keys D.N."/>
            <person name="Haga S."/>
            <person name="Hayashi H."/>
            <person name="Hino K."/>
            <person name="Imai K.S."/>
            <person name="Inaba K."/>
            <person name="Kano S."/>
            <person name="Kobayashi K."/>
            <person name="Kobayashi M."/>
            <person name="Lee B.I."/>
            <person name="Makabe K.W."/>
            <person name="Manohar C."/>
            <person name="Matassi G."/>
            <person name="Medina M."/>
            <person name="Mochizuki Y."/>
            <person name="Mount S."/>
            <person name="Morishita T."/>
            <person name="Miura S."/>
            <person name="Nakayama A."/>
            <person name="Nishizaka S."/>
            <person name="Nomoto H."/>
            <person name="Ohta F."/>
            <person name="Oishi K."/>
            <person name="Rigoutsos I."/>
            <person name="Sano M."/>
            <person name="Sasaki A."/>
            <person name="Sasakura Y."/>
            <person name="Shoguchi E."/>
            <person name="Shin-i T."/>
            <person name="Spagnuolo A."/>
            <person name="Stainier D."/>
            <person name="Suzuki M.M."/>
            <person name="Tassy O."/>
            <person name="Takatori N."/>
            <person name="Tokuoka M."/>
            <person name="Yagi K."/>
            <person name="Yoshizaki F."/>
            <person name="Wada S."/>
            <person name="Zhang C."/>
            <person name="Hyatt P.D."/>
            <person name="Larimer F."/>
            <person name="Detter C."/>
            <person name="Doggett N."/>
            <person name="Glavina T."/>
            <person name="Hawkins T."/>
            <person name="Richardson P."/>
            <person name="Lucas S."/>
            <person name="Kohara Y."/>
            <person name="Levine M."/>
            <person name="Satoh N."/>
            <person name="Rokhsar D.S."/>
        </authorList>
    </citation>
    <scope>NUCLEOTIDE SEQUENCE [LARGE SCALE GENOMIC DNA]</scope>
</reference>
<dbReference type="HOGENOM" id="CLU_895842_0_0_1"/>
<name>F6VZJ7_CIOIN</name>
<dbReference type="AlphaFoldDB" id="F6VZJ7"/>
<feature type="domain" description="MROH2B-like HEAT-repeats" evidence="1">
    <location>
        <begin position="3"/>
        <end position="297"/>
    </location>
</feature>
<reference evidence="2" key="3">
    <citation type="submission" date="2025-09" db="UniProtKB">
        <authorList>
            <consortium name="Ensembl"/>
        </authorList>
    </citation>
    <scope>IDENTIFICATION</scope>
</reference>
<evidence type="ECO:0000313" key="3">
    <source>
        <dbReference type="Proteomes" id="UP000008144"/>
    </source>
</evidence>
<evidence type="ECO:0000259" key="1">
    <source>
        <dbReference type="Pfam" id="PF23210"/>
    </source>
</evidence>
<dbReference type="GeneTree" id="ENSGT00940000166577"/>
<accession>F6VZJ7</accession>
<dbReference type="InParanoid" id="F6VZJ7"/>
<evidence type="ECO:0000313" key="2">
    <source>
        <dbReference type="Ensembl" id="ENSCINP00000003122.3"/>
    </source>
</evidence>
<dbReference type="PANTHER" id="PTHR23120:SF0">
    <property type="entry name" value="MAESTRO HEAT-LIKE REPEAT FAMILY MEMBER 1"/>
    <property type="match status" value="1"/>
</dbReference>
<dbReference type="PANTHER" id="PTHR23120">
    <property type="entry name" value="MAESTRO-RELATED HEAT DOMAIN-CONTAINING"/>
    <property type="match status" value="1"/>
</dbReference>
<protein>
    <recommendedName>
        <fullName evidence="1">MROH2B-like HEAT-repeats domain-containing protein</fullName>
    </recommendedName>
</protein>
<dbReference type="SUPFAM" id="SSF48371">
    <property type="entry name" value="ARM repeat"/>
    <property type="match status" value="1"/>
</dbReference>
<reference evidence="2" key="2">
    <citation type="submission" date="2025-08" db="UniProtKB">
        <authorList>
            <consortium name="Ensembl"/>
        </authorList>
    </citation>
    <scope>IDENTIFICATION</scope>
</reference>
<dbReference type="InterPro" id="IPR055408">
    <property type="entry name" value="HEAT_MROH2B-like"/>
</dbReference>
<dbReference type="InterPro" id="IPR045206">
    <property type="entry name" value="Maestro_heat-like_prot"/>
</dbReference>
<organism evidence="2 3">
    <name type="scientific">Ciona intestinalis</name>
    <name type="common">Transparent sea squirt</name>
    <name type="synonym">Ascidia intestinalis</name>
    <dbReference type="NCBI Taxonomy" id="7719"/>
    <lineage>
        <taxon>Eukaryota</taxon>
        <taxon>Metazoa</taxon>
        <taxon>Chordata</taxon>
        <taxon>Tunicata</taxon>
        <taxon>Ascidiacea</taxon>
        <taxon>Phlebobranchia</taxon>
        <taxon>Cionidae</taxon>
        <taxon>Ciona</taxon>
    </lineage>
</organism>
<dbReference type="InterPro" id="IPR016024">
    <property type="entry name" value="ARM-type_fold"/>
</dbReference>
<proteinExistence type="predicted"/>
<dbReference type="Ensembl" id="ENSCINT00000003122.3">
    <property type="protein sequence ID" value="ENSCINP00000003122.3"/>
    <property type="gene ID" value="ENSCING00000017509.2"/>
</dbReference>